<dbReference type="SUPFAM" id="SSF53784">
    <property type="entry name" value="Phosphofructokinase"/>
    <property type="match status" value="1"/>
</dbReference>
<keyword evidence="2" id="KW-0479">Metal-binding</keyword>
<dbReference type="PANTHER" id="PTHR13697">
    <property type="entry name" value="PHOSPHOFRUCTOKINASE"/>
    <property type="match status" value="1"/>
</dbReference>
<keyword evidence="1" id="KW-0808">Transferase</keyword>
<dbReference type="Gene3D" id="3.40.50.450">
    <property type="match status" value="1"/>
</dbReference>
<evidence type="ECO:0000313" key="7">
    <source>
        <dbReference type="EMBL" id="KAJ8973981.1"/>
    </source>
</evidence>
<reference evidence="7" key="1">
    <citation type="journal article" date="2023" name="Insect Mol. Biol.">
        <title>Genome sequencing provides insights into the evolution of gene families encoding plant cell wall-degrading enzymes in longhorned beetles.</title>
        <authorList>
            <person name="Shin N.R."/>
            <person name="Okamura Y."/>
            <person name="Kirsch R."/>
            <person name="Pauchet Y."/>
        </authorList>
    </citation>
    <scope>NUCLEOTIDE SEQUENCE</scope>
    <source>
        <strain evidence="7">MMC_N1</strain>
    </source>
</reference>
<evidence type="ECO:0000313" key="8">
    <source>
        <dbReference type="Proteomes" id="UP001162164"/>
    </source>
</evidence>
<keyword evidence="8" id="KW-1185">Reference proteome</keyword>
<evidence type="ECO:0000256" key="3">
    <source>
        <dbReference type="ARBA" id="ARBA00022777"/>
    </source>
</evidence>
<evidence type="ECO:0000256" key="2">
    <source>
        <dbReference type="ARBA" id="ARBA00022723"/>
    </source>
</evidence>
<proteinExistence type="predicted"/>
<evidence type="ECO:0000256" key="5">
    <source>
        <dbReference type="ARBA" id="ARBA00048070"/>
    </source>
</evidence>
<dbReference type="InterPro" id="IPR035966">
    <property type="entry name" value="PKF_sf"/>
</dbReference>
<sequence>MQPIFMKRSSQLKICKWMFTMWLQRCLKVFREVLFFEMKKLLTIITREFIYRLYAEEGKGLFSARMNVLEDHGHMQQGGSPTPFDRNLGTKMAAKAVDWLVSQLKNNTSPDGTTIQCTDPNTACLLGIVKRQYKCTPLLTLKDQTNFEQRIPKEQWWLKLRPLLRILAKHDSTYEEEGMYMSIEDRAFVDPLYG</sequence>
<protein>
    <recommendedName>
        <fullName evidence="6">Phosphofructokinase domain-containing protein</fullName>
    </recommendedName>
</protein>
<comment type="caution">
    <text evidence="7">The sequence shown here is derived from an EMBL/GenBank/DDBJ whole genome shotgun (WGS) entry which is preliminary data.</text>
</comment>
<keyword evidence="3" id="KW-0418">Kinase</keyword>
<dbReference type="Proteomes" id="UP001162164">
    <property type="component" value="Unassembled WGS sequence"/>
</dbReference>
<keyword evidence="4" id="KW-0460">Magnesium</keyword>
<organism evidence="7 8">
    <name type="scientific">Molorchus minor</name>
    <dbReference type="NCBI Taxonomy" id="1323400"/>
    <lineage>
        <taxon>Eukaryota</taxon>
        <taxon>Metazoa</taxon>
        <taxon>Ecdysozoa</taxon>
        <taxon>Arthropoda</taxon>
        <taxon>Hexapoda</taxon>
        <taxon>Insecta</taxon>
        <taxon>Pterygota</taxon>
        <taxon>Neoptera</taxon>
        <taxon>Endopterygota</taxon>
        <taxon>Coleoptera</taxon>
        <taxon>Polyphaga</taxon>
        <taxon>Cucujiformia</taxon>
        <taxon>Chrysomeloidea</taxon>
        <taxon>Cerambycidae</taxon>
        <taxon>Lamiinae</taxon>
        <taxon>Monochamini</taxon>
        <taxon>Molorchus</taxon>
    </lineage>
</organism>
<comment type="catalytic activity">
    <reaction evidence="5">
        <text>beta-D-fructose 6-phosphate + ATP = beta-D-fructose 1,6-bisphosphate + ADP + H(+)</text>
        <dbReference type="Rhea" id="RHEA:16109"/>
        <dbReference type="ChEBI" id="CHEBI:15378"/>
        <dbReference type="ChEBI" id="CHEBI:30616"/>
        <dbReference type="ChEBI" id="CHEBI:32966"/>
        <dbReference type="ChEBI" id="CHEBI:57634"/>
        <dbReference type="ChEBI" id="CHEBI:456216"/>
        <dbReference type="EC" id="2.7.1.11"/>
    </reaction>
</comment>
<feature type="domain" description="Phosphofructokinase" evidence="6">
    <location>
        <begin position="47"/>
        <end position="100"/>
    </location>
</feature>
<dbReference type="InterPro" id="IPR000023">
    <property type="entry name" value="Phosphofructokinase_dom"/>
</dbReference>
<evidence type="ECO:0000256" key="4">
    <source>
        <dbReference type="ARBA" id="ARBA00022842"/>
    </source>
</evidence>
<dbReference type="EMBL" id="JAPWTJ010001073">
    <property type="protein sequence ID" value="KAJ8973981.1"/>
    <property type="molecule type" value="Genomic_DNA"/>
</dbReference>
<accession>A0ABQ9J749</accession>
<evidence type="ECO:0000256" key="1">
    <source>
        <dbReference type="ARBA" id="ARBA00022679"/>
    </source>
</evidence>
<dbReference type="Pfam" id="PF00365">
    <property type="entry name" value="PFK"/>
    <property type="match status" value="1"/>
</dbReference>
<gene>
    <name evidence="7" type="ORF">NQ317_017356</name>
</gene>
<dbReference type="PANTHER" id="PTHR13697:SF4">
    <property type="entry name" value="ATP-DEPENDENT 6-PHOSPHOFRUCTOKINASE"/>
    <property type="match status" value="1"/>
</dbReference>
<name>A0ABQ9J749_9CUCU</name>
<dbReference type="Gene3D" id="3.40.50.460">
    <property type="entry name" value="Phosphofructokinase domain"/>
    <property type="match status" value="1"/>
</dbReference>
<evidence type="ECO:0000259" key="6">
    <source>
        <dbReference type="Pfam" id="PF00365"/>
    </source>
</evidence>